<dbReference type="AlphaFoldDB" id="A0AAW7XF24"/>
<dbReference type="InterPro" id="IPR052535">
    <property type="entry name" value="Bacilysin_H2HPP_isomerase"/>
</dbReference>
<dbReference type="Pfam" id="PF07883">
    <property type="entry name" value="Cupin_2"/>
    <property type="match status" value="1"/>
</dbReference>
<proteinExistence type="predicted"/>
<dbReference type="GeneID" id="89457105"/>
<evidence type="ECO:0000313" key="2">
    <source>
        <dbReference type="EMBL" id="MDO6452834.1"/>
    </source>
</evidence>
<dbReference type="PANTHER" id="PTHR40112">
    <property type="entry name" value="H2HPP ISOMERASE"/>
    <property type="match status" value="1"/>
</dbReference>
<dbReference type="InterPro" id="IPR011051">
    <property type="entry name" value="RmlC_Cupin_sf"/>
</dbReference>
<feature type="domain" description="Cupin type-2" evidence="1">
    <location>
        <begin position="34"/>
        <end position="94"/>
    </location>
</feature>
<dbReference type="SUPFAM" id="SSF51182">
    <property type="entry name" value="RmlC-like cupins"/>
    <property type="match status" value="1"/>
</dbReference>
<evidence type="ECO:0000313" key="3">
    <source>
        <dbReference type="EMBL" id="MDP2521535.1"/>
    </source>
</evidence>
<keyword evidence="5" id="KW-1185">Reference proteome</keyword>
<dbReference type="EMBL" id="JAUOPG010000002">
    <property type="protein sequence ID" value="MDO6452834.1"/>
    <property type="molecule type" value="Genomic_DNA"/>
</dbReference>
<dbReference type="Gene3D" id="2.60.120.10">
    <property type="entry name" value="Jelly Rolls"/>
    <property type="match status" value="1"/>
</dbReference>
<protein>
    <submittedName>
        <fullName evidence="2">Cupin domain-containing protein</fullName>
    </submittedName>
</protein>
<evidence type="ECO:0000313" key="4">
    <source>
        <dbReference type="Proteomes" id="UP001169862"/>
    </source>
</evidence>
<accession>A0AAW7XF24</accession>
<dbReference type="PANTHER" id="PTHR40112:SF1">
    <property type="entry name" value="H2HPP ISOMERASE"/>
    <property type="match status" value="1"/>
</dbReference>
<reference evidence="2" key="1">
    <citation type="submission" date="2023-07" db="EMBL/GenBank/DDBJ databases">
        <title>Genome content predicts the carbon catabolic preferences of heterotrophic bacteria.</title>
        <authorList>
            <person name="Gralka M."/>
        </authorList>
    </citation>
    <scope>NUCLEOTIDE SEQUENCE</scope>
    <source>
        <strain evidence="3">5G01</strain>
        <strain evidence="2">I2M16</strain>
    </source>
</reference>
<dbReference type="CDD" id="cd02238">
    <property type="entry name" value="cupin_KdgF"/>
    <property type="match status" value="1"/>
</dbReference>
<dbReference type="RefSeq" id="WP_075178545.1">
    <property type="nucleotide sequence ID" value="NZ_CP041336.1"/>
</dbReference>
<gene>
    <name evidence="2" type="ORF">Q4490_04585</name>
    <name evidence="3" type="ORF">Q8W30_03030</name>
</gene>
<dbReference type="Proteomes" id="UP001169862">
    <property type="component" value="Unassembled WGS sequence"/>
</dbReference>
<dbReference type="Proteomes" id="UP001177341">
    <property type="component" value="Unassembled WGS sequence"/>
</dbReference>
<organism evidence="2 4">
    <name type="scientific">Neptunomonas phycophila</name>
    <dbReference type="NCBI Taxonomy" id="1572645"/>
    <lineage>
        <taxon>Bacteria</taxon>
        <taxon>Pseudomonadati</taxon>
        <taxon>Pseudomonadota</taxon>
        <taxon>Gammaproteobacteria</taxon>
        <taxon>Oceanospirillales</taxon>
        <taxon>Oceanospirillaceae</taxon>
        <taxon>Neptunomonas</taxon>
    </lineage>
</organism>
<dbReference type="PIRSF" id="PIRSF029883">
    <property type="entry name" value="KdgF"/>
    <property type="match status" value="1"/>
</dbReference>
<comment type="caution">
    <text evidence="2">The sequence shown here is derived from an EMBL/GenBank/DDBJ whole genome shotgun (WGS) entry which is preliminary data.</text>
</comment>
<dbReference type="EMBL" id="JAUYVO010000002">
    <property type="protein sequence ID" value="MDP2521535.1"/>
    <property type="molecule type" value="Genomic_DNA"/>
</dbReference>
<name>A0AAW7XF24_9GAMM</name>
<evidence type="ECO:0000313" key="5">
    <source>
        <dbReference type="Proteomes" id="UP001177341"/>
    </source>
</evidence>
<dbReference type="InterPro" id="IPR013096">
    <property type="entry name" value="Cupin_2"/>
</dbReference>
<dbReference type="InterPro" id="IPR014710">
    <property type="entry name" value="RmlC-like_jellyroll"/>
</dbReference>
<sequence>MSPFFNSQQHTWDDLGGGIKRKIVGYTDSLMAVHVCFEKGAIGTPHAHEIHDQIGYVVAGSFEAEVNGQKQILKAGDAYIAHKHFIHGAVALEDNSILLDVFSPLREDFLLD</sequence>
<evidence type="ECO:0000259" key="1">
    <source>
        <dbReference type="Pfam" id="PF07883"/>
    </source>
</evidence>
<dbReference type="InterPro" id="IPR025499">
    <property type="entry name" value="KdgF"/>
</dbReference>